<dbReference type="EMBL" id="UINC01049954">
    <property type="protein sequence ID" value="SVB62339.1"/>
    <property type="molecule type" value="Genomic_DNA"/>
</dbReference>
<gene>
    <name evidence="1" type="ORF">METZ01_LOCUS215193</name>
</gene>
<organism evidence="1">
    <name type="scientific">marine metagenome</name>
    <dbReference type="NCBI Taxonomy" id="408172"/>
    <lineage>
        <taxon>unclassified sequences</taxon>
        <taxon>metagenomes</taxon>
        <taxon>ecological metagenomes</taxon>
    </lineage>
</organism>
<dbReference type="InterPro" id="IPR000944">
    <property type="entry name" value="Tscrpt_reg_Rrf2"/>
</dbReference>
<dbReference type="Pfam" id="PF02082">
    <property type="entry name" value="Rrf2"/>
    <property type="match status" value="1"/>
</dbReference>
<dbReference type="InterPro" id="IPR030489">
    <property type="entry name" value="TR_Rrf2-type_CS"/>
</dbReference>
<dbReference type="AlphaFoldDB" id="A0A382FI52"/>
<dbReference type="PANTHER" id="PTHR33221:SF15">
    <property type="entry name" value="HTH-TYPE TRANSCRIPTIONAL REGULATOR YWGB-RELATED"/>
    <property type="match status" value="1"/>
</dbReference>
<dbReference type="GO" id="GO:0005829">
    <property type="term" value="C:cytosol"/>
    <property type="evidence" value="ECO:0007669"/>
    <property type="project" value="TreeGrafter"/>
</dbReference>
<dbReference type="PANTHER" id="PTHR33221">
    <property type="entry name" value="WINGED HELIX-TURN-HELIX TRANSCRIPTIONAL REGULATOR, RRF2 FAMILY"/>
    <property type="match status" value="1"/>
</dbReference>
<dbReference type="GO" id="GO:0003700">
    <property type="term" value="F:DNA-binding transcription factor activity"/>
    <property type="evidence" value="ECO:0007669"/>
    <property type="project" value="TreeGrafter"/>
</dbReference>
<dbReference type="CDD" id="cd00090">
    <property type="entry name" value="HTH_ARSR"/>
    <property type="match status" value="1"/>
</dbReference>
<dbReference type="InterPro" id="IPR036390">
    <property type="entry name" value="WH_DNA-bd_sf"/>
</dbReference>
<protein>
    <recommendedName>
        <fullName evidence="2">Rrf2 family transcriptional regulator</fullName>
    </recommendedName>
</protein>
<evidence type="ECO:0008006" key="2">
    <source>
        <dbReference type="Google" id="ProtNLM"/>
    </source>
</evidence>
<sequence>MLKLSKKTDYAIILLCHLGDVESPVSAQEIAGNYQLPQPMVANILKQLGAAGLIQSVRGQHGGYVLARPADAITLSDIISVTDNPFNLVECAHEEELCKVQCCPTRKPLVALHLSIQRFMEEMTLSMIISESYFENPEVQKTHHEITHLS</sequence>
<reference evidence="1" key="1">
    <citation type="submission" date="2018-05" db="EMBL/GenBank/DDBJ databases">
        <authorList>
            <person name="Lanie J.A."/>
            <person name="Ng W.-L."/>
            <person name="Kazmierczak K.M."/>
            <person name="Andrzejewski T.M."/>
            <person name="Davidsen T.M."/>
            <person name="Wayne K.J."/>
            <person name="Tettelin H."/>
            <person name="Glass J.I."/>
            <person name="Rusch D."/>
            <person name="Podicherti R."/>
            <person name="Tsui H.-C.T."/>
            <person name="Winkler M.E."/>
        </authorList>
    </citation>
    <scope>NUCLEOTIDE SEQUENCE</scope>
</reference>
<dbReference type="PROSITE" id="PS01332">
    <property type="entry name" value="HTH_RRF2_1"/>
    <property type="match status" value="1"/>
</dbReference>
<dbReference type="InterPro" id="IPR036388">
    <property type="entry name" value="WH-like_DNA-bd_sf"/>
</dbReference>
<dbReference type="Gene3D" id="1.10.10.10">
    <property type="entry name" value="Winged helix-like DNA-binding domain superfamily/Winged helix DNA-binding domain"/>
    <property type="match status" value="1"/>
</dbReference>
<name>A0A382FI52_9ZZZZ</name>
<dbReference type="InterPro" id="IPR011991">
    <property type="entry name" value="ArsR-like_HTH"/>
</dbReference>
<proteinExistence type="predicted"/>
<accession>A0A382FI52</accession>
<evidence type="ECO:0000313" key="1">
    <source>
        <dbReference type="EMBL" id="SVB62339.1"/>
    </source>
</evidence>
<dbReference type="SUPFAM" id="SSF46785">
    <property type="entry name" value="Winged helix' DNA-binding domain"/>
    <property type="match status" value="1"/>
</dbReference>
<dbReference type="NCBIfam" id="TIGR00738">
    <property type="entry name" value="rrf2_super"/>
    <property type="match status" value="1"/>
</dbReference>
<dbReference type="PROSITE" id="PS51197">
    <property type="entry name" value="HTH_RRF2_2"/>
    <property type="match status" value="1"/>
</dbReference>